<evidence type="ECO:0000313" key="1">
    <source>
        <dbReference type="EMBL" id="GFS26231.1"/>
    </source>
</evidence>
<dbReference type="AlphaFoldDB" id="A0AAV4JY05"/>
<accession>A0AAV4JY05</accession>
<gene>
    <name evidence="1" type="ORF">ElyMa_001711100</name>
</gene>
<evidence type="ECO:0000313" key="2">
    <source>
        <dbReference type="Proteomes" id="UP000762676"/>
    </source>
</evidence>
<sequence length="113" mass="12948">MTGHGRSEISTGPHTHKIMVIGLRHYVSPVREFRPHHRSGYGRFYAFNGERGEVWGDFREGKDRHRRAYHKENGDTCKLVTAVSRSPERVEPAMVGMMKNLETAMGGIIQRIE</sequence>
<comment type="caution">
    <text evidence="1">The sequence shown here is derived from an EMBL/GenBank/DDBJ whole genome shotgun (WGS) entry which is preliminary data.</text>
</comment>
<dbReference type="EMBL" id="BMAT01003465">
    <property type="protein sequence ID" value="GFS26231.1"/>
    <property type="molecule type" value="Genomic_DNA"/>
</dbReference>
<reference evidence="1 2" key="1">
    <citation type="journal article" date="2021" name="Elife">
        <title>Chloroplast acquisition without the gene transfer in kleptoplastic sea slugs, Plakobranchus ocellatus.</title>
        <authorList>
            <person name="Maeda T."/>
            <person name="Takahashi S."/>
            <person name="Yoshida T."/>
            <person name="Shimamura S."/>
            <person name="Takaki Y."/>
            <person name="Nagai Y."/>
            <person name="Toyoda A."/>
            <person name="Suzuki Y."/>
            <person name="Arimoto A."/>
            <person name="Ishii H."/>
            <person name="Satoh N."/>
            <person name="Nishiyama T."/>
            <person name="Hasebe M."/>
            <person name="Maruyama T."/>
            <person name="Minagawa J."/>
            <person name="Obokata J."/>
            <person name="Shigenobu S."/>
        </authorList>
    </citation>
    <scope>NUCLEOTIDE SEQUENCE [LARGE SCALE GENOMIC DNA]</scope>
</reference>
<proteinExistence type="predicted"/>
<protein>
    <submittedName>
        <fullName evidence="1">Uncharacterized protein</fullName>
    </submittedName>
</protein>
<dbReference type="Proteomes" id="UP000762676">
    <property type="component" value="Unassembled WGS sequence"/>
</dbReference>
<name>A0AAV4JY05_9GAST</name>
<organism evidence="1 2">
    <name type="scientific">Elysia marginata</name>
    <dbReference type="NCBI Taxonomy" id="1093978"/>
    <lineage>
        <taxon>Eukaryota</taxon>
        <taxon>Metazoa</taxon>
        <taxon>Spiralia</taxon>
        <taxon>Lophotrochozoa</taxon>
        <taxon>Mollusca</taxon>
        <taxon>Gastropoda</taxon>
        <taxon>Heterobranchia</taxon>
        <taxon>Euthyneura</taxon>
        <taxon>Panpulmonata</taxon>
        <taxon>Sacoglossa</taxon>
        <taxon>Placobranchoidea</taxon>
        <taxon>Plakobranchidae</taxon>
        <taxon>Elysia</taxon>
    </lineage>
</organism>
<keyword evidence="2" id="KW-1185">Reference proteome</keyword>